<evidence type="ECO:0000256" key="5">
    <source>
        <dbReference type="SAM" id="MobiDB-lite"/>
    </source>
</evidence>
<feature type="signal peptide" evidence="6">
    <location>
        <begin position="1"/>
        <end position="27"/>
    </location>
</feature>
<evidence type="ECO:0000256" key="6">
    <source>
        <dbReference type="SAM" id="SignalP"/>
    </source>
</evidence>
<keyword evidence="4" id="KW-0456">Lyase</keyword>
<dbReference type="PANTHER" id="PTHR39210:SF1">
    <property type="entry name" value="HEPARIN-SULFATE LYASE"/>
    <property type="match status" value="1"/>
</dbReference>
<evidence type="ECO:0000256" key="3">
    <source>
        <dbReference type="ARBA" id="ARBA00022764"/>
    </source>
</evidence>
<dbReference type="Gene3D" id="1.50.10.100">
    <property type="entry name" value="Chondroitin AC/alginate lyase"/>
    <property type="match status" value="1"/>
</dbReference>
<reference evidence="8 9" key="1">
    <citation type="submission" date="2020-10" db="EMBL/GenBank/DDBJ databases">
        <title>Sequencing the genomes of 1000 actinobacteria strains.</title>
        <authorList>
            <person name="Klenk H.-P."/>
        </authorList>
    </citation>
    <scope>NUCLEOTIDE SEQUENCE [LARGE SCALE GENOMIC DNA]</scope>
    <source>
        <strain evidence="8 9">DSM 46744</strain>
    </source>
</reference>
<organism evidence="8 9">
    <name type="scientific">Actinomadura algeriensis</name>
    <dbReference type="NCBI Taxonomy" id="1679523"/>
    <lineage>
        <taxon>Bacteria</taxon>
        <taxon>Bacillati</taxon>
        <taxon>Actinomycetota</taxon>
        <taxon>Actinomycetes</taxon>
        <taxon>Streptosporangiales</taxon>
        <taxon>Thermomonosporaceae</taxon>
        <taxon>Actinomadura</taxon>
    </lineage>
</organism>
<dbReference type="PROSITE" id="PS51257">
    <property type="entry name" value="PROKAR_LIPOPROTEIN"/>
    <property type="match status" value="1"/>
</dbReference>
<dbReference type="SUPFAM" id="SSF48230">
    <property type="entry name" value="Chondroitin AC/alginate lyase"/>
    <property type="match status" value="1"/>
</dbReference>
<comment type="caution">
    <text evidence="8">The sequence shown here is derived from an EMBL/GenBank/DDBJ whole genome shotgun (WGS) entry which is preliminary data.</text>
</comment>
<feature type="chain" id="PRO_5045636666" description="Heparinase II/III-like C-terminal domain-containing protein" evidence="6">
    <location>
        <begin position="28"/>
        <end position="620"/>
    </location>
</feature>
<keyword evidence="3" id="KW-0574">Periplasm</keyword>
<comment type="subcellular location">
    <subcellularLocation>
        <location evidence="1">Periplasm</location>
    </subcellularLocation>
</comment>
<name>A0ABR9K1S8_9ACTN</name>
<evidence type="ECO:0000259" key="7">
    <source>
        <dbReference type="Pfam" id="PF07940"/>
    </source>
</evidence>
<proteinExistence type="predicted"/>
<keyword evidence="9" id="KW-1185">Reference proteome</keyword>
<sequence length="620" mass="66025">MMIQNPRAATAAALAALLLAASGCRDAAQPAPVPSAEAVAAAAKAVCLGYNGLDRLNPAGEVRAGRFTTVGKDPVRVASGTDVDWSLDPYGDRTWLLWFHSLEWLGGAIGEYERTGDATDLDLAAGIVRDWLAGNGDPERFGRDRREAIAEGTKFRLATLVCLRAHRAAPWLDEAIARHATWLADPGHYSGPWNHGTDESMILLTAACAIGRDDLADLAHGRLTDSVFDPPGGVRPAIDAEGANNEQSTHYAVYNRSRWRKAMTVIRACGREVPAELVRRHALMDEFIAFQTTPAGDLLQIGESQAGKAADTGASGDGPLAYVASQGKEGTPPDARARVYEAGYVMGRSGWGQGERAYEDEMAYTARFGPGRYAHGHNDHMALTFHALRHDVLVPSGHVGYNDKAWREWLHSPRAHNTFVVEGATFRPAEATELTRHRFREGADTFAFSDTAYAGTVRTRSVLAASGPDALVVLDEARSATSRAVTQFWHLPAEYTAKADGTGAVAVADGVRVHFVRIPLPGGASDGAPGAAEVVRGRPSPPQGWIFPSPGKKIAAPAVEFRAAGARARILTLIAPVRGGAAPTVRTAPLPGGAVRVEAVLDGRRLTFTAAADGALDRER</sequence>
<evidence type="ECO:0000313" key="8">
    <source>
        <dbReference type="EMBL" id="MBE1536491.1"/>
    </source>
</evidence>
<dbReference type="PANTHER" id="PTHR39210">
    <property type="entry name" value="HEPARIN-SULFATE LYASE"/>
    <property type="match status" value="1"/>
</dbReference>
<evidence type="ECO:0000313" key="9">
    <source>
        <dbReference type="Proteomes" id="UP000627838"/>
    </source>
</evidence>
<feature type="domain" description="Heparinase II/III-like C-terminal" evidence="7">
    <location>
        <begin position="360"/>
        <end position="553"/>
    </location>
</feature>
<dbReference type="Proteomes" id="UP000627838">
    <property type="component" value="Unassembled WGS sequence"/>
</dbReference>
<evidence type="ECO:0000256" key="4">
    <source>
        <dbReference type="ARBA" id="ARBA00023239"/>
    </source>
</evidence>
<feature type="region of interest" description="Disordered" evidence="5">
    <location>
        <begin position="527"/>
        <end position="549"/>
    </location>
</feature>
<dbReference type="InterPro" id="IPR008929">
    <property type="entry name" value="Chondroitin_lyas"/>
</dbReference>
<dbReference type="RefSeq" id="WP_192762519.1">
    <property type="nucleotide sequence ID" value="NZ_JADBDZ010000001.1"/>
</dbReference>
<dbReference type="InterPro" id="IPR012480">
    <property type="entry name" value="Hepar_II_III_C"/>
</dbReference>
<dbReference type="Gene3D" id="2.70.98.70">
    <property type="match status" value="1"/>
</dbReference>
<evidence type="ECO:0000256" key="1">
    <source>
        <dbReference type="ARBA" id="ARBA00004418"/>
    </source>
</evidence>
<accession>A0ABR9K1S8</accession>
<dbReference type="EMBL" id="JADBDZ010000001">
    <property type="protein sequence ID" value="MBE1536491.1"/>
    <property type="molecule type" value="Genomic_DNA"/>
</dbReference>
<evidence type="ECO:0000256" key="2">
    <source>
        <dbReference type="ARBA" id="ARBA00022729"/>
    </source>
</evidence>
<dbReference type="Pfam" id="PF07940">
    <property type="entry name" value="Hepar_II_III_C"/>
    <property type="match status" value="1"/>
</dbReference>
<protein>
    <recommendedName>
        <fullName evidence="7">Heparinase II/III-like C-terminal domain-containing protein</fullName>
    </recommendedName>
</protein>
<keyword evidence="2 6" id="KW-0732">Signal</keyword>
<gene>
    <name evidence="8" type="ORF">H4W34_006324</name>
</gene>